<proteinExistence type="predicted"/>
<feature type="region of interest" description="Disordered" evidence="1">
    <location>
        <begin position="1"/>
        <end position="63"/>
    </location>
</feature>
<gene>
    <name evidence="2" type="ORF">XENOCAPTIV_006684</name>
</gene>
<feature type="compositionally biased region" description="Polar residues" evidence="1">
    <location>
        <begin position="35"/>
        <end position="61"/>
    </location>
</feature>
<evidence type="ECO:0000313" key="2">
    <source>
        <dbReference type="EMBL" id="MEQ2212907.1"/>
    </source>
</evidence>
<organism evidence="2 3">
    <name type="scientific">Xenoophorus captivus</name>
    <dbReference type="NCBI Taxonomy" id="1517983"/>
    <lineage>
        <taxon>Eukaryota</taxon>
        <taxon>Metazoa</taxon>
        <taxon>Chordata</taxon>
        <taxon>Craniata</taxon>
        <taxon>Vertebrata</taxon>
        <taxon>Euteleostomi</taxon>
        <taxon>Actinopterygii</taxon>
        <taxon>Neopterygii</taxon>
        <taxon>Teleostei</taxon>
        <taxon>Neoteleostei</taxon>
        <taxon>Acanthomorphata</taxon>
        <taxon>Ovalentaria</taxon>
        <taxon>Atherinomorphae</taxon>
        <taxon>Cyprinodontiformes</taxon>
        <taxon>Goodeidae</taxon>
        <taxon>Xenoophorus</taxon>
    </lineage>
</organism>
<sequence>MSVKHQRNTPYKTLEPVKPPVVPNDYMTSPARLGNQHSPARTASLNQRPRTHSGSLLSVSATGPRLGSYTHVPVRHHLSPDLPSQLFHHFLGLHGVGHRHVPPCALRVLPAASNQRGPRIPTKLRSEDKTLILYNSGYLC</sequence>
<dbReference type="EMBL" id="JAHRIN010060562">
    <property type="protein sequence ID" value="MEQ2212907.1"/>
    <property type="molecule type" value="Genomic_DNA"/>
</dbReference>
<protein>
    <submittedName>
        <fullName evidence="2">Uncharacterized protein</fullName>
    </submittedName>
</protein>
<comment type="caution">
    <text evidence="2">The sequence shown here is derived from an EMBL/GenBank/DDBJ whole genome shotgun (WGS) entry which is preliminary data.</text>
</comment>
<accession>A0ABV0RZ45</accession>
<evidence type="ECO:0000313" key="3">
    <source>
        <dbReference type="Proteomes" id="UP001434883"/>
    </source>
</evidence>
<reference evidence="2 3" key="1">
    <citation type="submission" date="2021-06" db="EMBL/GenBank/DDBJ databases">
        <authorList>
            <person name="Palmer J.M."/>
        </authorList>
    </citation>
    <scope>NUCLEOTIDE SEQUENCE [LARGE SCALE GENOMIC DNA]</scope>
    <source>
        <strain evidence="2 3">XC_2019</strain>
        <tissue evidence="2">Muscle</tissue>
    </source>
</reference>
<name>A0ABV0RZ45_9TELE</name>
<keyword evidence="3" id="KW-1185">Reference proteome</keyword>
<evidence type="ECO:0000256" key="1">
    <source>
        <dbReference type="SAM" id="MobiDB-lite"/>
    </source>
</evidence>
<dbReference type="Proteomes" id="UP001434883">
    <property type="component" value="Unassembled WGS sequence"/>
</dbReference>